<feature type="binding site" evidence="20">
    <location>
        <position position="225"/>
    </location>
    <ligand>
        <name>Zn(2+)</name>
        <dbReference type="ChEBI" id="CHEBI:29105"/>
        <label>2</label>
        <note>catalytic</note>
    </ligand>
</feature>
<evidence type="ECO:0000256" key="16">
    <source>
        <dbReference type="ARBA" id="ARBA00036005"/>
    </source>
</evidence>
<keyword evidence="8" id="KW-0677">Repeat</keyword>
<evidence type="ECO:0000256" key="9">
    <source>
        <dbReference type="ARBA" id="ARBA00022801"/>
    </source>
</evidence>
<keyword evidence="10 19" id="KW-0862">Zinc</keyword>
<evidence type="ECO:0000256" key="2">
    <source>
        <dbReference type="ARBA" id="ARBA00010370"/>
    </source>
</evidence>
<keyword evidence="13" id="KW-0177">Collagen degradation</keyword>
<dbReference type="InterPro" id="IPR000585">
    <property type="entry name" value="Hemopexin-like_dom"/>
</dbReference>
<dbReference type="GO" id="GO:0004222">
    <property type="term" value="F:metalloendopeptidase activity"/>
    <property type="evidence" value="ECO:0007669"/>
    <property type="project" value="UniProtKB-EC"/>
</dbReference>
<organism evidence="27 28">
    <name type="scientific">Petromyzon marinus</name>
    <name type="common">Sea lamprey</name>
    <dbReference type="NCBI Taxonomy" id="7757"/>
    <lineage>
        <taxon>Eukaryota</taxon>
        <taxon>Metazoa</taxon>
        <taxon>Chordata</taxon>
        <taxon>Craniata</taxon>
        <taxon>Vertebrata</taxon>
        <taxon>Cyclostomata</taxon>
        <taxon>Hyperoartia</taxon>
        <taxon>Petromyzontiformes</taxon>
        <taxon>Petromyzontidae</taxon>
        <taxon>Petromyzon</taxon>
    </lineage>
</organism>
<evidence type="ECO:0000256" key="1">
    <source>
        <dbReference type="ARBA" id="ARBA00004498"/>
    </source>
</evidence>
<keyword evidence="9" id="KW-0378">Hydrolase</keyword>
<dbReference type="InterPro" id="IPR036365">
    <property type="entry name" value="PGBD-like_sf"/>
</dbReference>
<gene>
    <name evidence="28" type="primary">LOC116950204</name>
</gene>
<dbReference type="SUPFAM" id="SSF47090">
    <property type="entry name" value="PGBD-like"/>
    <property type="match status" value="1"/>
</dbReference>
<dbReference type="EC" id="3.4.24.7" evidence="17"/>
<dbReference type="FunFam" id="3.40.390.10:FF:000007">
    <property type="entry name" value="Collagenase 3"/>
    <property type="match status" value="1"/>
</dbReference>
<keyword evidence="12" id="KW-0482">Metalloprotease</keyword>
<dbReference type="InterPro" id="IPR006026">
    <property type="entry name" value="Peptidase_Metallo"/>
</dbReference>
<evidence type="ECO:0000256" key="21">
    <source>
        <dbReference type="PIRSR" id="PIRSR621190-3"/>
    </source>
</evidence>
<dbReference type="GeneID" id="116950204"/>
<name>A0AAJ7TVY4_PETMA</name>
<dbReference type="SMART" id="SM00235">
    <property type="entry name" value="ZnMc"/>
    <property type="match status" value="1"/>
</dbReference>
<evidence type="ECO:0000256" key="14">
    <source>
        <dbReference type="ARBA" id="ARBA00023145"/>
    </source>
</evidence>
<feature type="binding site" evidence="20">
    <location>
        <position position="112"/>
    </location>
    <ligand>
        <name>Ca(2+)</name>
        <dbReference type="ChEBI" id="CHEBI:29108"/>
        <label>1</label>
    </ligand>
</feature>
<evidence type="ECO:0000256" key="11">
    <source>
        <dbReference type="ARBA" id="ARBA00022837"/>
    </source>
</evidence>
<evidence type="ECO:0000256" key="5">
    <source>
        <dbReference type="ARBA" id="ARBA00022670"/>
    </source>
</evidence>
<dbReference type="CDD" id="cd00094">
    <property type="entry name" value="HX"/>
    <property type="match status" value="1"/>
</dbReference>
<evidence type="ECO:0000313" key="28">
    <source>
        <dbReference type="RefSeq" id="XP_032823698.1"/>
    </source>
</evidence>
<feature type="binding site" evidence="20">
    <location>
        <position position="372"/>
    </location>
    <ligand>
        <name>Ca(2+)</name>
        <dbReference type="ChEBI" id="CHEBI:29108"/>
        <label>5</label>
    </ligand>
</feature>
<keyword evidence="4" id="KW-0272">Extracellular matrix</keyword>
<feature type="domain" description="Peptidase metallopeptidase" evidence="26">
    <location>
        <begin position="93"/>
        <end position="251"/>
    </location>
</feature>
<evidence type="ECO:0000256" key="22">
    <source>
        <dbReference type="PIRSR" id="PIRSR621190-4"/>
    </source>
</evidence>
<dbReference type="GO" id="GO:0030198">
    <property type="term" value="P:extracellular matrix organization"/>
    <property type="evidence" value="ECO:0007669"/>
    <property type="project" value="TreeGrafter"/>
</dbReference>
<dbReference type="InterPro" id="IPR018487">
    <property type="entry name" value="Hemopexin-like_repeat"/>
</dbReference>
<dbReference type="Pfam" id="PF01471">
    <property type="entry name" value="PG_binding_1"/>
    <property type="match status" value="1"/>
</dbReference>
<evidence type="ECO:0000256" key="10">
    <source>
        <dbReference type="ARBA" id="ARBA00022833"/>
    </source>
</evidence>
<feature type="repeat" description="Hemopexin" evidence="24">
    <location>
        <begin position="273"/>
        <end position="317"/>
    </location>
</feature>
<evidence type="ECO:0000256" key="20">
    <source>
        <dbReference type="PIRSR" id="PIRSR621190-2"/>
    </source>
</evidence>
<dbReference type="PIRSF" id="PIRSF001191">
    <property type="entry name" value="Peptidase_M10A_matrix"/>
    <property type="match status" value="1"/>
</dbReference>
<keyword evidence="14" id="KW-0865">Zymogen</keyword>
<feature type="binding site" evidence="20">
    <location>
        <position position="164"/>
    </location>
    <ligand>
        <name>Ca(2+)</name>
        <dbReference type="ChEBI" id="CHEBI:29108"/>
        <label>3</label>
    </ligand>
</feature>
<comment type="similarity">
    <text evidence="2">Belongs to the peptidase M10A family.</text>
</comment>
<dbReference type="InterPro" id="IPR001818">
    <property type="entry name" value="Pept_M10_metallopeptidase"/>
</dbReference>
<feature type="signal peptide" evidence="25">
    <location>
        <begin position="1"/>
        <end position="20"/>
    </location>
</feature>
<dbReference type="GO" id="GO:0006508">
    <property type="term" value="P:proteolysis"/>
    <property type="evidence" value="ECO:0007669"/>
    <property type="project" value="UniProtKB-KW"/>
</dbReference>
<evidence type="ECO:0000256" key="13">
    <source>
        <dbReference type="ARBA" id="ARBA00023105"/>
    </source>
</evidence>
<dbReference type="CDD" id="cd04278">
    <property type="entry name" value="ZnMc_MMP"/>
    <property type="match status" value="1"/>
</dbReference>
<dbReference type="GO" id="GO:0030574">
    <property type="term" value="P:collagen catabolic process"/>
    <property type="evidence" value="ECO:0007669"/>
    <property type="project" value="UniProtKB-KW"/>
</dbReference>
<dbReference type="SMART" id="SM00120">
    <property type="entry name" value="HX"/>
    <property type="match status" value="4"/>
</dbReference>
<feature type="binding site" evidence="20">
    <location>
        <position position="156"/>
    </location>
    <ligand>
        <name>Zn(2+)</name>
        <dbReference type="ChEBI" id="CHEBI:29105"/>
        <label>1</label>
    </ligand>
</feature>
<keyword evidence="3" id="KW-0964">Secreted</keyword>
<dbReference type="GO" id="GO:0031012">
    <property type="term" value="C:extracellular matrix"/>
    <property type="evidence" value="ECO:0007669"/>
    <property type="project" value="InterPro"/>
</dbReference>
<keyword evidence="7 25" id="KW-0732">Signal</keyword>
<feature type="binding site" evidence="20">
    <location>
        <position position="324"/>
    </location>
    <ligand>
        <name>Ca(2+)</name>
        <dbReference type="ChEBI" id="CHEBI:29108"/>
        <label>5</label>
    </ligand>
</feature>
<feature type="binding site" evidence="20">
    <location>
        <position position="322"/>
    </location>
    <ligand>
        <name>Ca(2+)</name>
        <dbReference type="ChEBI" id="CHEBI:29108"/>
        <label>4</label>
    </ligand>
</feature>
<dbReference type="Pfam" id="PF00413">
    <property type="entry name" value="Peptidase_M10"/>
    <property type="match status" value="1"/>
</dbReference>
<dbReference type="RefSeq" id="XP_032823698.1">
    <property type="nucleotide sequence ID" value="XM_032967807.1"/>
</dbReference>
<evidence type="ECO:0000256" key="3">
    <source>
        <dbReference type="ARBA" id="ARBA00022525"/>
    </source>
</evidence>
<comment type="cofactor">
    <cofactor evidence="20">
        <name>Zn(2+)</name>
        <dbReference type="ChEBI" id="CHEBI:29105"/>
    </cofactor>
    <text evidence="20">Binds 2 Zn(2+) ions per subunit.</text>
</comment>
<evidence type="ECO:0000313" key="27">
    <source>
        <dbReference type="Proteomes" id="UP001318040"/>
    </source>
</evidence>
<feature type="binding site" evidence="20">
    <location>
        <position position="183"/>
    </location>
    <ligand>
        <name>Ca(2+)</name>
        <dbReference type="ChEBI" id="CHEBI:29108"/>
        <label>2</label>
    </ligand>
</feature>
<evidence type="ECO:0000256" key="17">
    <source>
        <dbReference type="ARBA" id="ARBA00038924"/>
    </source>
</evidence>
<reference evidence="28" key="1">
    <citation type="submission" date="2025-08" db="UniProtKB">
        <authorList>
            <consortium name="RefSeq"/>
        </authorList>
    </citation>
    <scope>IDENTIFICATION</scope>
    <source>
        <tissue evidence="28">Sperm</tissue>
    </source>
</reference>
<feature type="disulfide bond" evidence="21">
    <location>
        <begin position="270"/>
        <end position="458"/>
    </location>
</feature>
<keyword evidence="6 19" id="KW-0479">Metal-binding</keyword>
<feature type="binding site" evidence="20">
    <location>
        <position position="171"/>
    </location>
    <ligand>
        <name>Zn(2+)</name>
        <dbReference type="ChEBI" id="CHEBI:29105"/>
        <label>1</label>
    </ligand>
</feature>
<feature type="binding site" evidence="20">
    <location>
        <position position="158"/>
    </location>
    <ligand>
        <name>Zn(2+)</name>
        <dbReference type="ChEBI" id="CHEBI:29105"/>
        <label>1</label>
    </ligand>
</feature>
<evidence type="ECO:0000256" key="19">
    <source>
        <dbReference type="PIRSR" id="PIRSR001191-2"/>
    </source>
</evidence>
<dbReference type="Gene3D" id="3.40.390.10">
    <property type="entry name" value="Collagenase (Catalytic Domain)"/>
    <property type="match status" value="1"/>
</dbReference>
<protein>
    <recommendedName>
        <fullName evidence="17">interstitial collagenase</fullName>
        <ecNumber evidence="17">3.4.24.7</ecNumber>
    </recommendedName>
</protein>
<evidence type="ECO:0000256" key="12">
    <source>
        <dbReference type="ARBA" id="ARBA00023049"/>
    </source>
</evidence>
<evidence type="ECO:0000256" key="8">
    <source>
        <dbReference type="ARBA" id="ARBA00022737"/>
    </source>
</evidence>
<feature type="binding site" evidence="19">
    <location>
        <position position="207"/>
    </location>
    <ligand>
        <name>Zn(2+)</name>
        <dbReference type="ChEBI" id="CHEBI:29105"/>
        <label>2</label>
        <note>catalytic</note>
    </ligand>
</feature>
<comment type="cofactor">
    <cofactor evidence="20">
        <name>Ca(2+)</name>
        <dbReference type="ChEBI" id="CHEBI:29108"/>
    </cofactor>
    <text evidence="20">Can bind about 5 Ca(2+) ions per subunit.</text>
</comment>
<evidence type="ECO:0000256" key="6">
    <source>
        <dbReference type="ARBA" id="ARBA00022723"/>
    </source>
</evidence>
<evidence type="ECO:0000256" key="4">
    <source>
        <dbReference type="ARBA" id="ARBA00022530"/>
    </source>
</evidence>
<comment type="catalytic activity">
    <reaction evidence="16">
        <text>Cleavage of the triple helix of collagen at about three-quarters of the length of the molecule from the N-terminus, at 775-Gly-|-Ile-776 in the alpha1(I) chain. Cleaves synthetic substrates and alpha-macroglobulins at bonds where P1' is a hydrophobic residue.</text>
        <dbReference type="EC" id="3.4.24.7"/>
    </reaction>
</comment>
<feature type="binding site" evidence="20">
    <location>
        <position position="181"/>
    </location>
    <ligand>
        <name>Ca(2+)</name>
        <dbReference type="ChEBI" id="CHEBI:29108"/>
        <label>2</label>
    </ligand>
</feature>
<evidence type="ECO:0000256" key="24">
    <source>
        <dbReference type="PROSITE-ProRule" id="PRU01011"/>
    </source>
</evidence>
<dbReference type="PROSITE" id="PS00546">
    <property type="entry name" value="CYSTEINE_SWITCH"/>
    <property type="match status" value="1"/>
</dbReference>
<feature type="binding site" evidence="20">
    <location>
        <position position="163"/>
    </location>
    <ligand>
        <name>Ca(2+)</name>
        <dbReference type="ChEBI" id="CHEBI:29108"/>
        <label>3</label>
    </ligand>
</feature>
<dbReference type="PROSITE" id="PS51642">
    <property type="entry name" value="HEMOPEXIN_2"/>
    <property type="match status" value="3"/>
</dbReference>
<feature type="repeat" description="Hemopexin" evidence="24">
    <location>
        <begin position="366"/>
        <end position="414"/>
    </location>
</feature>
<comment type="subcellular location">
    <subcellularLocation>
        <location evidence="1">Secreted</location>
        <location evidence="1">Extracellular space</location>
        <location evidence="1">Extracellular matrix</location>
    </subcellularLocation>
</comment>
<dbReference type="InterPro" id="IPR024079">
    <property type="entry name" value="MetalloPept_cat_dom_sf"/>
</dbReference>
<feature type="binding site" evidence="20">
    <location>
        <position position="277"/>
    </location>
    <ligand>
        <name>Ca(2+)</name>
        <dbReference type="ChEBI" id="CHEBI:29108"/>
        <label>4</label>
    </ligand>
</feature>
<dbReference type="PANTHER" id="PTHR10201:SF151">
    <property type="entry name" value="INTERSTITIAL COLLAGENASE"/>
    <property type="match status" value="1"/>
</dbReference>
<feature type="short sequence motif" description="Cysteine switch" evidence="23">
    <location>
        <begin position="78"/>
        <end position="85"/>
    </location>
</feature>
<keyword evidence="27" id="KW-1185">Reference proteome</keyword>
<feature type="binding site" evidence="20">
    <location>
        <position position="185"/>
    </location>
    <ligand>
        <name>Zn(2+)</name>
        <dbReference type="ChEBI" id="CHEBI:29105"/>
        <label>1</label>
    </ligand>
</feature>
<dbReference type="PRINTS" id="PR00138">
    <property type="entry name" value="MATRIXIN"/>
</dbReference>
<evidence type="ECO:0000256" key="7">
    <source>
        <dbReference type="ARBA" id="ARBA00022729"/>
    </source>
</evidence>
<evidence type="ECO:0000256" key="15">
    <source>
        <dbReference type="ARBA" id="ARBA00023157"/>
    </source>
</evidence>
<evidence type="ECO:0000256" key="25">
    <source>
        <dbReference type="SAM" id="SignalP"/>
    </source>
</evidence>
<feature type="binding site" evidence="19">
    <location>
        <position position="217"/>
    </location>
    <ligand>
        <name>Zn(2+)</name>
        <dbReference type="ChEBI" id="CHEBI:29105"/>
        <label>2</label>
        <note>catalytic</note>
    </ligand>
</feature>
<accession>A0AAJ7TVY4</accession>
<feature type="binding site" evidence="20">
    <location>
        <position position="190"/>
    </location>
    <ligand>
        <name>Ca(2+)</name>
        <dbReference type="ChEBI" id="CHEBI:29108"/>
        <label>3</label>
    </ligand>
</feature>
<feature type="binding site" description="in inhibited form" evidence="20">
    <location>
        <position position="80"/>
    </location>
    <ligand>
        <name>Zn(2+)</name>
        <dbReference type="ChEBI" id="CHEBI:29105"/>
        <label>2</label>
        <note>catalytic</note>
    </ligand>
</feature>
<dbReference type="KEGG" id="pmrn:116950204"/>
<feature type="active site" evidence="18">
    <location>
        <position position="208"/>
    </location>
</feature>
<dbReference type="Pfam" id="PF00045">
    <property type="entry name" value="Hemopexin"/>
    <property type="match status" value="3"/>
</dbReference>
<feature type="binding site" evidence="20">
    <location>
        <position position="187"/>
    </location>
    <ligand>
        <name>Ca(2+)</name>
        <dbReference type="ChEBI" id="CHEBI:29108"/>
        <label>3</label>
    </ligand>
</feature>
<keyword evidence="5" id="KW-0645">Protease</keyword>
<dbReference type="AlphaFoldDB" id="A0AAJ7TVY4"/>
<dbReference type="SUPFAM" id="SSF55486">
    <property type="entry name" value="Metalloproteases ('zincins'), catalytic domain"/>
    <property type="match status" value="1"/>
</dbReference>
<dbReference type="InterPro" id="IPR002477">
    <property type="entry name" value="Peptidoglycan-bd-like"/>
</dbReference>
<feature type="binding site" evidence="19">
    <location>
        <position position="211"/>
    </location>
    <ligand>
        <name>Zn(2+)</name>
        <dbReference type="ChEBI" id="CHEBI:29105"/>
        <label>2</label>
        <note>catalytic</note>
    </ligand>
</feature>
<feature type="modified residue" description="Phosphotyrosine; by PKDCC" evidence="22">
    <location>
        <position position="353"/>
    </location>
</feature>
<dbReference type="PROSITE" id="PS00024">
    <property type="entry name" value="HEMOPEXIN"/>
    <property type="match status" value="1"/>
</dbReference>
<feature type="binding site" evidence="20">
    <location>
        <position position="190"/>
    </location>
    <ligand>
        <name>Ca(2+)</name>
        <dbReference type="ChEBI" id="CHEBI:29108"/>
        <label>1</label>
    </ligand>
</feature>
<dbReference type="FunFam" id="2.110.10.10:FF:000002">
    <property type="entry name" value="Matrix metallopeptidase 3"/>
    <property type="match status" value="1"/>
</dbReference>
<dbReference type="InterPro" id="IPR036375">
    <property type="entry name" value="Hemopexin-like_dom_sf"/>
</dbReference>
<evidence type="ECO:0000256" key="18">
    <source>
        <dbReference type="PIRSR" id="PIRSR001191-1"/>
    </source>
</evidence>
<dbReference type="SUPFAM" id="SSF50923">
    <property type="entry name" value="Hemopexin-like domain"/>
    <property type="match status" value="1"/>
</dbReference>
<dbReference type="Proteomes" id="UP001318040">
    <property type="component" value="Chromosome 38"/>
</dbReference>
<feature type="chain" id="PRO_5042539867" description="interstitial collagenase" evidence="25">
    <location>
        <begin position="21"/>
        <end position="458"/>
    </location>
</feature>
<dbReference type="InterPro" id="IPR021190">
    <property type="entry name" value="Pept_M10A"/>
</dbReference>
<proteinExistence type="inferred from homology"/>
<evidence type="ECO:0000256" key="23">
    <source>
        <dbReference type="PIRSR" id="PIRSR621190-5"/>
    </source>
</evidence>
<sequence length="458" mass="52354">MANSMVLLALLLAAVTVCSSAPADIDEELAETYLNHFYHFKPNSRTNMADTLKVMQEFLGLQVTGKLDMETVEVMKKPRCGVPDVAQYNLFPQRYKWPKNDVTFRINNYTPDMPEQEVDRAIVAALKVWSDVTPLVFTRLYEGEADIMIKFGYRSHGDLSPFDGPDGILAHAYAPPTAGIGGDAHFDEDEFWTSSSKGYNLFIVAAHEFGHALGLEHSEDPGALMFPTYAYVDKFCLPKDDIDGIQALYGPNPNGNAMDCKPPEGAPKRCNSETTFDGVTEFRTELILFSGRYLWRINNQNTRNLEAELISTYWPFLPDTVDAAYEDYERDVILVFRGNQYWAINGFDMMPGYPKKLTHLGFPSDVNLIDAALHIKNERKTFFFVRGRYWSYDESTRKMDLGFPRNVRSDWPGIPRRPSAAFTHTKYVYFIDGRRQIKFDYERKRTLAVNWSNVWLGC</sequence>
<dbReference type="GO" id="GO:0008270">
    <property type="term" value="F:zinc ion binding"/>
    <property type="evidence" value="ECO:0007669"/>
    <property type="project" value="InterPro"/>
</dbReference>
<keyword evidence="11 20" id="KW-0106">Calcium</keyword>
<keyword evidence="15 21" id="KW-1015">Disulfide bond</keyword>
<dbReference type="Gene3D" id="2.110.10.10">
    <property type="entry name" value="Hemopexin-like domain"/>
    <property type="match status" value="1"/>
</dbReference>
<feature type="repeat" description="Hemopexin" evidence="24">
    <location>
        <begin position="318"/>
        <end position="364"/>
    </location>
</feature>
<dbReference type="InterPro" id="IPR021158">
    <property type="entry name" value="Pept_M10A_Zn_BS"/>
</dbReference>
<dbReference type="PANTHER" id="PTHR10201">
    <property type="entry name" value="MATRIX METALLOPROTEINASE"/>
    <property type="match status" value="1"/>
</dbReference>
<evidence type="ECO:0000259" key="26">
    <source>
        <dbReference type="SMART" id="SM00235"/>
    </source>
</evidence>
<dbReference type="InterPro" id="IPR033739">
    <property type="entry name" value="M10A_MMP"/>
</dbReference>
<dbReference type="InterPro" id="IPR018486">
    <property type="entry name" value="Hemopexin_CS"/>
</dbReference>
<feature type="binding site" evidence="20">
    <location>
        <position position="146"/>
    </location>
    <ligand>
        <name>Ca(2+)</name>
        <dbReference type="ChEBI" id="CHEBI:29108"/>
        <label>2</label>
    </ligand>
</feature>